<evidence type="ECO:0000256" key="9">
    <source>
        <dbReference type="SAM" id="MobiDB-lite"/>
    </source>
</evidence>
<reference evidence="13" key="1">
    <citation type="submission" date="2023-01" db="EMBL/GenBank/DDBJ databases">
        <title>Genome assembly of the deep-sea coral Lophelia pertusa.</title>
        <authorList>
            <person name="Herrera S."/>
            <person name="Cordes E."/>
        </authorList>
    </citation>
    <scope>NUCLEOTIDE SEQUENCE</scope>
    <source>
        <strain evidence="13">USNM1676648</strain>
        <tissue evidence="13">Polyp</tissue>
    </source>
</reference>
<dbReference type="SUPFAM" id="SSF57535">
    <property type="entry name" value="Complement control module/SCR domain"/>
    <property type="match status" value="3"/>
</dbReference>
<dbReference type="Pfam" id="PF00084">
    <property type="entry name" value="Sushi"/>
    <property type="match status" value="2"/>
</dbReference>
<keyword evidence="10" id="KW-1133">Transmembrane helix</keyword>
<dbReference type="PROSITE" id="PS00018">
    <property type="entry name" value="EF_HAND_1"/>
    <property type="match status" value="2"/>
</dbReference>
<evidence type="ECO:0000256" key="3">
    <source>
        <dbReference type="ARBA" id="ARBA00022659"/>
    </source>
</evidence>
<feature type="domain" description="Sushi" evidence="12">
    <location>
        <begin position="420"/>
        <end position="481"/>
    </location>
</feature>
<evidence type="ECO:0000256" key="6">
    <source>
        <dbReference type="ARBA" id="ARBA00023157"/>
    </source>
</evidence>
<feature type="domain" description="Sushi" evidence="12">
    <location>
        <begin position="350"/>
        <end position="419"/>
    </location>
</feature>
<accession>A0A9W9Z2S5</accession>
<dbReference type="InterPro" id="IPR035976">
    <property type="entry name" value="Sushi/SCR/CCP_sf"/>
</dbReference>
<dbReference type="GO" id="GO:0005576">
    <property type="term" value="C:extracellular region"/>
    <property type="evidence" value="ECO:0007669"/>
    <property type="project" value="UniProtKB-SubCell"/>
</dbReference>
<keyword evidence="6 8" id="KW-1015">Disulfide bond</keyword>
<comment type="caution">
    <text evidence="13">The sequence shown here is derived from an EMBL/GenBank/DDBJ whole genome shotgun (WGS) entry which is preliminary data.</text>
</comment>
<dbReference type="EMBL" id="MU826828">
    <property type="protein sequence ID" value="KAJ7374298.1"/>
    <property type="molecule type" value="Genomic_DNA"/>
</dbReference>
<protein>
    <submittedName>
        <fullName evidence="13">CUB and sushi domain-containing protein 3</fullName>
    </submittedName>
</protein>
<evidence type="ECO:0000313" key="13">
    <source>
        <dbReference type="EMBL" id="KAJ7374298.1"/>
    </source>
</evidence>
<sequence length="725" mass="80684">MSLSNTYYALFSETGHLCPSDELSKTPSRYAKELQNRALRMITFERPSDRDWFVKQRYFQKRLLQWGFQRTDKDKNGLVDFKEFEATTKIWRLLVSSGCKRAFIEECDENQSKSLSLKEWLNCFNITPACNKTCVRGHLDNVRCQCQCAQSVIQGRVMTSSGSPLRDVGILLGSSPYTEVARTNKSGHFLRIDRCENSSYTVTKSDFVPLQLEGGVQSNVHPLLIHLEDTEPAEDCCCGPRSDDHDQEIVVTCGVRFSTKIVFYRVKECRCNCVKRETLLKEVRCGPPPAPRTGHGNVSISSDGPTTYAIYYCYPGYVLMDFRLLIVEKFKNTCDKSGTWPSRWTPACVKTCKSSDVEVDRGHIKSVSPFMIESGKPVIYTQNVVVTFTCADRYRLQGNSRRTCLDSGDWSGRNPRCVLISCGNPGGITNGWMNSSDASKFPIWTTVTFNCSAGYRLVGPSSRQCQTNGQWTARHNPTCQNENPTTSKPRESDLNKMTIVVATAGSTLGALVVLLTALVCFRRFHRSRRFRHSSFRSRRYSDDDRIAIIAAYTGDVHFILPSYDEAINQVERLPPSFESVVEGEQNSGNQLAITSNDSTASQAGSNSAAGDTNSAEQINDSARIRELTPTTEEQPIHIVSNPLADSARDTRAHAPSETVQTADHIFSSVNERGVNISDESIDTDDDDESSPNGPPESLPSSSSEEDLSSSQSQPLLGNGRRGVMV</sequence>
<dbReference type="InterPro" id="IPR000436">
    <property type="entry name" value="Sushi_SCR_CCP_dom"/>
</dbReference>
<dbReference type="InterPro" id="IPR050350">
    <property type="entry name" value="Compl-Cell_Adhes-Reg"/>
</dbReference>
<feature type="region of interest" description="Disordered" evidence="9">
    <location>
        <begin position="597"/>
        <end position="725"/>
    </location>
</feature>
<keyword evidence="10" id="KW-0472">Membrane</keyword>
<name>A0A9W9Z2S5_9CNID</name>
<feature type="compositionally biased region" description="Low complexity" evidence="9">
    <location>
        <begin position="698"/>
        <end position="718"/>
    </location>
</feature>
<feature type="domain" description="EF-hand" evidence="11">
    <location>
        <begin position="59"/>
        <end position="94"/>
    </location>
</feature>
<dbReference type="Gene3D" id="2.10.70.10">
    <property type="entry name" value="Complement Module, domain 1"/>
    <property type="match status" value="3"/>
</dbReference>
<dbReference type="AlphaFoldDB" id="A0A9W9Z2S5"/>
<keyword evidence="2" id="KW-0964">Secreted</keyword>
<organism evidence="13 14">
    <name type="scientific">Desmophyllum pertusum</name>
    <dbReference type="NCBI Taxonomy" id="174260"/>
    <lineage>
        <taxon>Eukaryota</taxon>
        <taxon>Metazoa</taxon>
        <taxon>Cnidaria</taxon>
        <taxon>Anthozoa</taxon>
        <taxon>Hexacorallia</taxon>
        <taxon>Scleractinia</taxon>
        <taxon>Caryophylliina</taxon>
        <taxon>Caryophylliidae</taxon>
        <taxon>Desmophyllum</taxon>
    </lineage>
</organism>
<evidence type="ECO:0000313" key="14">
    <source>
        <dbReference type="Proteomes" id="UP001163046"/>
    </source>
</evidence>
<evidence type="ECO:0000256" key="8">
    <source>
        <dbReference type="PROSITE-ProRule" id="PRU00302"/>
    </source>
</evidence>
<comment type="caution">
    <text evidence="8">Lacks conserved residue(s) required for the propagation of feature annotation.</text>
</comment>
<evidence type="ECO:0000256" key="10">
    <source>
        <dbReference type="SAM" id="Phobius"/>
    </source>
</evidence>
<dbReference type="GO" id="GO:0005509">
    <property type="term" value="F:calcium ion binding"/>
    <property type="evidence" value="ECO:0007669"/>
    <property type="project" value="InterPro"/>
</dbReference>
<dbReference type="CDD" id="cd00033">
    <property type="entry name" value="CCP"/>
    <property type="match status" value="3"/>
</dbReference>
<dbReference type="InterPro" id="IPR002048">
    <property type="entry name" value="EF_hand_dom"/>
</dbReference>
<evidence type="ECO:0000256" key="4">
    <source>
        <dbReference type="ARBA" id="ARBA00022737"/>
    </source>
</evidence>
<keyword evidence="14" id="KW-1185">Reference proteome</keyword>
<dbReference type="InterPro" id="IPR019577">
    <property type="entry name" value="SPARC/Testican_Ca-bd-dom"/>
</dbReference>
<proteinExistence type="predicted"/>
<feature type="transmembrane region" description="Helical" evidence="10">
    <location>
        <begin position="497"/>
        <end position="521"/>
    </location>
</feature>
<keyword evidence="5" id="KW-0106">Calcium</keyword>
<dbReference type="PROSITE" id="PS50923">
    <property type="entry name" value="SUSHI"/>
    <property type="match status" value="2"/>
</dbReference>
<feature type="compositionally biased region" description="Acidic residues" evidence="9">
    <location>
        <begin position="679"/>
        <end position="689"/>
    </location>
</feature>
<dbReference type="OrthoDB" id="5804959at2759"/>
<keyword evidence="4" id="KW-0677">Repeat</keyword>
<feature type="disulfide bond" evidence="8">
    <location>
        <begin position="422"/>
        <end position="465"/>
    </location>
</feature>
<keyword evidence="3 8" id="KW-0768">Sushi</keyword>
<keyword evidence="7" id="KW-0325">Glycoprotein</keyword>
<dbReference type="InterPro" id="IPR018247">
    <property type="entry name" value="EF_Hand_1_Ca_BS"/>
</dbReference>
<dbReference type="PROSITE" id="PS50222">
    <property type="entry name" value="EF_HAND_2"/>
    <property type="match status" value="1"/>
</dbReference>
<feature type="disulfide bond" evidence="8">
    <location>
        <begin position="390"/>
        <end position="417"/>
    </location>
</feature>
<dbReference type="PANTHER" id="PTHR19325:SF575">
    <property type="entry name" value="LOCOMOTION-RELATED PROTEIN HIKARU GENKI"/>
    <property type="match status" value="1"/>
</dbReference>
<keyword evidence="10" id="KW-0812">Transmembrane</keyword>
<dbReference type="PANTHER" id="PTHR19325">
    <property type="entry name" value="COMPLEMENT COMPONENT-RELATED SUSHI DOMAIN-CONTAINING"/>
    <property type="match status" value="1"/>
</dbReference>
<dbReference type="Pfam" id="PF10591">
    <property type="entry name" value="SPARC_Ca_bdg"/>
    <property type="match status" value="1"/>
</dbReference>
<evidence type="ECO:0000256" key="2">
    <source>
        <dbReference type="ARBA" id="ARBA00022525"/>
    </source>
</evidence>
<evidence type="ECO:0000256" key="7">
    <source>
        <dbReference type="ARBA" id="ARBA00023180"/>
    </source>
</evidence>
<gene>
    <name evidence="13" type="primary">CSMD3_1</name>
    <name evidence="13" type="ORF">OS493_007384</name>
</gene>
<dbReference type="InterPro" id="IPR011992">
    <property type="entry name" value="EF-hand-dom_pair"/>
</dbReference>
<evidence type="ECO:0000259" key="11">
    <source>
        <dbReference type="PROSITE" id="PS50222"/>
    </source>
</evidence>
<evidence type="ECO:0000259" key="12">
    <source>
        <dbReference type="PROSITE" id="PS50923"/>
    </source>
</evidence>
<evidence type="ECO:0000256" key="5">
    <source>
        <dbReference type="ARBA" id="ARBA00022837"/>
    </source>
</evidence>
<dbReference type="Proteomes" id="UP001163046">
    <property type="component" value="Unassembled WGS sequence"/>
</dbReference>
<feature type="compositionally biased region" description="Polar residues" evidence="9">
    <location>
        <begin position="597"/>
        <end position="620"/>
    </location>
</feature>
<evidence type="ECO:0000256" key="1">
    <source>
        <dbReference type="ARBA" id="ARBA00004613"/>
    </source>
</evidence>
<dbReference type="SMART" id="SM00032">
    <property type="entry name" value="CCP"/>
    <property type="match status" value="3"/>
</dbReference>
<comment type="subcellular location">
    <subcellularLocation>
        <location evidence="1">Secreted</location>
    </subcellularLocation>
</comment>
<dbReference type="SUPFAM" id="SSF47473">
    <property type="entry name" value="EF-hand"/>
    <property type="match status" value="1"/>
</dbReference>
<dbReference type="Gene3D" id="1.10.238.10">
    <property type="entry name" value="EF-hand"/>
    <property type="match status" value="1"/>
</dbReference>